<dbReference type="AlphaFoldDB" id="A0A448YZ17"/>
<protein>
    <submittedName>
        <fullName evidence="2">Uncharacterized protein</fullName>
    </submittedName>
</protein>
<accession>A0A448YZ17</accession>
<gene>
    <name evidence="2" type="ORF">PSNMU_V1.4_AUG-EV-PASAV3_0016810</name>
</gene>
<feature type="compositionally biased region" description="Low complexity" evidence="1">
    <location>
        <begin position="89"/>
        <end position="128"/>
    </location>
</feature>
<evidence type="ECO:0000313" key="2">
    <source>
        <dbReference type="EMBL" id="VEU34959.1"/>
    </source>
</evidence>
<name>A0A448YZ17_9STRA</name>
<reference evidence="2 3" key="1">
    <citation type="submission" date="2019-01" db="EMBL/GenBank/DDBJ databases">
        <authorList>
            <person name="Ferrante I. M."/>
        </authorList>
    </citation>
    <scope>NUCLEOTIDE SEQUENCE [LARGE SCALE GENOMIC DNA]</scope>
    <source>
        <strain evidence="2 3">B856</strain>
    </source>
</reference>
<feature type="region of interest" description="Disordered" evidence="1">
    <location>
        <begin position="51"/>
        <end position="148"/>
    </location>
</feature>
<dbReference type="EMBL" id="CAACVS010000044">
    <property type="protein sequence ID" value="VEU34959.1"/>
    <property type="molecule type" value="Genomic_DNA"/>
</dbReference>
<evidence type="ECO:0000256" key="1">
    <source>
        <dbReference type="SAM" id="MobiDB-lite"/>
    </source>
</evidence>
<organism evidence="2 3">
    <name type="scientific">Pseudo-nitzschia multistriata</name>
    <dbReference type="NCBI Taxonomy" id="183589"/>
    <lineage>
        <taxon>Eukaryota</taxon>
        <taxon>Sar</taxon>
        <taxon>Stramenopiles</taxon>
        <taxon>Ochrophyta</taxon>
        <taxon>Bacillariophyta</taxon>
        <taxon>Bacillariophyceae</taxon>
        <taxon>Bacillariophycidae</taxon>
        <taxon>Bacillariales</taxon>
        <taxon>Bacillariaceae</taxon>
        <taxon>Pseudo-nitzschia</taxon>
    </lineage>
</organism>
<sequence length="173" mass="19094">MIAVTHDQPHRMNSLHPEIPSEIIIDRVLLRQQSQTEEETDLRLRLPLPVATHQDDEAPPDTLGAVDGAAPKKRSSRCAGLLRKVQKTAAGIASFRRRSASSSQTKMTATTTPTATSHDSNTASTGTDTDSDDSESTPLLASDCEDDSSLLREQRAHEDLRYRVEHYFLSPFL</sequence>
<keyword evidence="3" id="KW-1185">Reference proteome</keyword>
<evidence type="ECO:0000313" key="3">
    <source>
        <dbReference type="Proteomes" id="UP000291116"/>
    </source>
</evidence>
<proteinExistence type="predicted"/>
<dbReference type="Proteomes" id="UP000291116">
    <property type="component" value="Unassembled WGS sequence"/>
</dbReference>